<feature type="transmembrane region" description="Helical" evidence="1">
    <location>
        <begin position="28"/>
        <end position="48"/>
    </location>
</feature>
<feature type="transmembrane region" description="Helical" evidence="1">
    <location>
        <begin position="173"/>
        <end position="196"/>
    </location>
</feature>
<sequence length="419" mass="44006">MDLGVISLILLLAAIILGFFRKTNVGLVSLLFALILGHLAGMNDASILKGFNPNLFIKLMGVTFLFSVLTVNGTITLLAKKIVSLAGKNNFLIPILIYLMGAGLTMCGPGSIPVLAIMPAFAIPIAKAHGYHPLMLSIIGCCGCFSGRMTTITPEGILTYELLAKAGVNVAQAVRPVFVNQVISGLLLAVICFVYYKGWRVTEPDKQEEGEKASFSQKQLLSLLGLGVMSVLVVLFKYNIGLVSFAVAAVLLMFHCASEGKSFKGVPWGVLIMVSGVSTLMSIVIKTGGIKLLTITLSSLMTPFTGSAVMGATAGIMSLFSSGLGVVFPTLLPTVSSVAETVGGLNPIELGSLVVIGGTITGLSPVSTTGGMIMALLMADEPDNQEKEQKIFLSLVFWGLAALVLVFVLALIGVYRIAL</sequence>
<keyword evidence="1" id="KW-0812">Transmembrane</keyword>
<evidence type="ECO:0000259" key="2">
    <source>
        <dbReference type="Pfam" id="PF07158"/>
    </source>
</evidence>
<feature type="transmembrane region" description="Helical" evidence="1">
    <location>
        <begin position="55"/>
        <end position="79"/>
    </location>
</feature>
<protein>
    <submittedName>
        <fullName evidence="3">C4-dicarboxylate ABC transporter</fullName>
    </submittedName>
</protein>
<proteinExistence type="predicted"/>
<comment type="caution">
    <text evidence="3">The sequence shown here is derived from an EMBL/GenBank/DDBJ whole genome shotgun (WGS) entry which is preliminary data.</text>
</comment>
<keyword evidence="1" id="KW-1133">Transmembrane helix</keyword>
<reference evidence="3" key="1">
    <citation type="submission" date="2021-02" db="EMBL/GenBank/DDBJ databases">
        <title>Infant gut strain persistence is associated with maternal origin, phylogeny, and functional potential including surface adhesion and iron acquisition.</title>
        <authorList>
            <person name="Lou Y.C."/>
        </authorList>
    </citation>
    <scope>NUCLEOTIDE SEQUENCE</scope>
    <source>
        <strain evidence="3">L3_106_000M1_dasL3_106_000M1_concoct_15</strain>
    </source>
</reference>
<dbReference type="Pfam" id="PF07158">
    <property type="entry name" value="MatC_N"/>
    <property type="match status" value="1"/>
</dbReference>
<keyword evidence="1" id="KW-0472">Membrane</keyword>
<dbReference type="InterPro" id="IPR009827">
    <property type="entry name" value="MatC_N"/>
</dbReference>
<accession>A0A943EIE6</accession>
<feature type="transmembrane region" description="Helical" evidence="1">
    <location>
        <begin position="266"/>
        <end position="285"/>
    </location>
</feature>
<feature type="transmembrane region" description="Helical" evidence="1">
    <location>
        <begin position="352"/>
        <end position="379"/>
    </location>
</feature>
<evidence type="ECO:0000256" key="1">
    <source>
        <dbReference type="SAM" id="Phobius"/>
    </source>
</evidence>
<feature type="transmembrane region" description="Helical" evidence="1">
    <location>
        <begin position="391"/>
        <end position="418"/>
    </location>
</feature>
<feature type="transmembrane region" description="Helical" evidence="1">
    <location>
        <begin position="91"/>
        <end position="122"/>
    </location>
</feature>
<dbReference type="AlphaFoldDB" id="A0A943EIE6"/>
<gene>
    <name evidence="3" type="ORF">KHX13_08890</name>
</gene>
<feature type="transmembrane region" description="Helical" evidence="1">
    <location>
        <begin position="221"/>
        <end position="254"/>
    </location>
</feature>
<evidence type="ECO:0000313" key="3">
    <source>
        <dbReference type="EMBL" id="MBS5520408.1"/>
    </source>
</evidence>
<evidence type="ECO:0000313" key="4">
    <source>
        <dbReference type="Proteomes" id="UP000754226"/>
    </source>
</evidence>
<name>A0A943EIE6_9FIRM</name>
<dbReference type="Proteomes" id="UP000754226">
    <property type="component" value="Unassembled WGS sequence"/>
</dbReference>
<organism evidence="3 4">
    <name type="scientific">Acidaminococcus intestini</name>
    <dbReference type="NCBI Taxonomy" id="187327"/>
    <lineage>
        <taxon>Bacteria</taxon>
        <taxon>Bacillati</taxon>
        <taxon>Bacillota</taxon>
        <taxon>Negativicutes</taxon>
        <taxon>Acidaminococcales</taxon>
        <taxon>Acidaminococcaceae</taxon>
        <taxon>Acidaminococcus</taxon>
    </lineage>
</organism>
<feature type="domain" description="Dicarboxylate carrier MatC N-terminal" evidence="2">
    <location>
        <begin position="3"/>
        <end position="145"/>
    </location>
</feature>
<dbReference type="EMBL" id="JAGZCZ010000012">
    <property type="protein sequence ID" value="MBS5520408.1"/>
    <property type="molecule type" value="Genomic_DNA"/>
</dbReference>